<dbReference type="EMBL" id="AP027371">
    <property type="protein sequence ID" value="BDY13985.1"/>
    <property type="molecule type" value="Genomic_DNA"/>
</dbReference>
<geneLocation type="plasmid" evidence="1 2">
    <name>pISO32_1</name>
</geneLocation>
<organism evidence="1 2">
    <name type="scientific">Hydrogenimonas cancrithermarum</name>
    <dbReference type="NCBI Taxonomy" id="2993563"/>
    <lineage>
        <taxon>Bacteria</taxon>
        <taxon>Pseudomonadati</taxon>
        <taxon>Campylobacterota</taxon>
        <taxon>Epsilonproteobacteria</taxon>
        <taxon>Campylobacterales</taxon>
        <taxon>Hydrogenimonadaceae</taxon>
        <taxon>Hydrogenimonas</taxon>
    </lineage>
</organism>
<evidence type="ECO:0000313" key="2">
    <source>
        <dbReference type="Proteomes" id="UP001321445"/>
    </source>
</evidence>
<keyword evidence="2" id="KW-1185">Reference proteome</keyword>
<name>A0ABN6WXE4_9BACT</name>
<evidence type="ECO:0000313" key="1">
    <source>
        <dbReference type="EMBL" id="BDY13985.1"/>
    </source>
</evidence>
<reference evidence="1 2" key="1">
    <citation type="submission" date="2023-03" db="EMBL/GenBank/DDBJ databases">
        <title>Description of Hydrogenimonas sp. ISO32.</title>
        <authorList>
            <person name="Mino S."/>
            <person name="Fukazawa S."/>
            <person name="Sawabe T."/>
        </authorList>
    </citation>
    <scope>NUCLEOTIDE SEQUENCE [LARGE SCALE GENOMIC DNA]</scope>
    <source>
        <strain evidence="1 2">ISO32</strain>
        <plasmid evidence="1 2">pISO32_1</plasmid>
    </source>
</reference>
<accession>A0ABN6WXE4</accession>
<sequence length="41" mass="4402">MGEKLAEILEKLSMCAEEDAGKIVAENLVGIDGMLIHGDEE</sequence>
<keyword evidence="1" id="KW-0614">Plasmid</keyword>
<gene>
    <name evidence="1" type="ORF">HCR_22980</name>
</gene>
<dbReference type="Proteomes" id="UP001321445">
    <property type="component" value="Plasmid pISO32_1"/>
</dbReference>
<proteinExistence type="predicted"/>
<protein>
    <submittedName>
        <fullName evidence="1">Uncharacterized protein</fullName>
    </submittedName>
</protein>